<dbReference type="InterPro" id="IPR005158">
    <property type="entry name" value="BTAD"/>
</dbReference>
<evidence type="ECO:0000256" key="1">
    <source>
        <dbReference type="ARBA" id="ARBA00005820"/>
    </source>
</evidence>
<protein>
    <submittedName>
        <fullName evidence="8">DNA-binding SARP family transcriptional activator/DNA polymerase III delta prime subunit</fullName>
    </submittedName>
</protein>
<dbReference type="Pfam" id="PF13424">
    <property type="entry name" value="TPR_12"/>
    <property type="match status" value="1"/>
</dbReference>
<accession>A0A7W7CJA7</accession>
<dbReference type="SUPFAM" id="SSF52540">
    <property type="entry name" value="P-loop containing nucleoside triphosphate hydrolases"/>
    <property type="match status" value="1"/>
</dbReference>
<comment type="caution">
    <text evidence="8">The sequence shown here is derived from an EMBL/GenBank/DDBJ whole genome shotgun (WGS) entry which is preliminary data.</text>
</comment>
<dbReference type="SMART" id="SM01043">
    <property type="entry name" value="BTAD"/>
    <property type="match status" value="1"/>
</dbReference>
<dbReference type="PRINTS" id="PR00364">
    <property type="entry name" value="DISEASERSIST"/>
</dbReference>
<dbReference type="InterPro" id="IPR019734">
    <property type="entry name" value="TPR_rpt"/>
</dbReference>
<dbReference type="CDD" id="cd15831">
    <property type="entry name" value="BTAD"/>
    <property type="match status" value="1"/>
</dbReference>
<dbReference type="EMBL" id="JACHMH010000001">
    <property type="protein sequence ID" value="MBB4682258.1"/>
    <property type="molecule type" value="Genomic_DNA"/>
</dbReference>
<gene>
    <name evidence="8" type="ORF">HNR67_008376</name>
</gene>
<feature type="DNA-binding region" description="OmpR/PhoB-type" evidence="6">
    <location>
        <begin position="1"/>
        <end position="92"/>
    </location>
</feature>
<dbReference type="GO" id="GO:0000160">
    <property type="term" value="P:phosphorelay signal transduction system"/>
    <property type="evidence" value="ECO:0007669"/>
    <property type="project" value="InterPro"/>
</dbReference>
<evidence type="ECO:0000256" key="3">
    <source>
        <dbReference type="ARBA" id="ARBA00023125"/>
    </source>
</evidence>
<dbReference type="InterPro" id="IPR036388">
    <property type="entry name" value="WH-like_DNA-bd_sf"/>
</dbReference>
<dbReference type="PANTHER" id="PTHR35807:SF1">
    <property type="entry name" value="TRANSCRIPTIONAL REGULATOR REDD"/>
    <property type="match status" value="1"/>
</dbReference>
<evidence type="ECO:0000313" key="9">
    <source>
        <dbReference type="Proteomes" id="UP000533598"/>
    </source>
</evidence>
<dbReference type="Gene3D" id="1.10.10.10">
    <property type="entry name" value="Winged helix-like DNA-binding domain superfamily/Winged helix DNA-binding domain"/>
    <property type="match status" value="1"/>
</dbReference>
<dbReference type="InterPro" id="IPR027417">
    <property type="entry name" value="P-loop_NTPase"/>
</dbReference>
<sequence>MRFGVLGSVEAWRDGTALPPGPPRRRALLGILLVEAGRVVPVDRLVRALWDNAPPASARNAVHGLIAALRKLLAGEPGVELVTRPTGYQLVVDPQAVDLHRFRALVAEAGRAGQTDEQAAALLHDALTLWRGAPLADLRFDWVRQDLAPLLERELLDALEQRLELDLRLGAHHELVGELTSLTKDHPTRPRFWYQLMLALYRAGRQAEALETYRAAHVLFRAGLDAELRALHHSILSGTPAQPEQVIDTPRPAGVCQLPPGANGFVGRAELLSRLDTLLVPGPRPVVAALAGPPGVGKTTVAVQWAHGARGRFPDGQLYVNLRGYATSPPMPPTEALARLLRALGVRPDHVPAALAEQIALYRKALSGKRVLVVLDNTAGAGEVRPLLPDTPGSAALITSRDSLRALEAPTLTVDVLPAADAVALLGDVLGADLVHKEPGAALELAALCARLPLALRIAGANFAGRPHRDLTRYVTDLRAGNRLDALSVDGDSEAAVHAAFDLSYAMLDPLAQRLFRLLGLLPGPDFGLPLAAAVADLTEAETSTLLERLIAANLVQEPGSGRFQCHDLLREYACARAEDTESPAQLHAALRRAYEFLTRTAASAEPSIVDGERPSLVAAASTAAERGLPDYAWRIADALHGYFGARGGGAEAVATAEAGLAAAMAVHDRPAQARMHALLGQFQTRLGSLREAAVHQQRAVELYRSLGDPLGQAVALDGLGMAYGRLGQPQTAAEHHAKSLALYREAENRTGESSALNNLGAVHQQLGRFAEAIEFHRQAVALGNADGRLYLGVGLFSVGRTAVARTELELALAGYQESGNRVGEAAVLSCVAAVHRDRDELAECEQVAAAAVALARELGDRRIEANGLNILAAMHRRRGTLAVATGYFQLAIRIAEEMGFRAGRVHAVTNLAGIAREEGRHTEALAQAEDALTEVRAGGLVFMEPPVLTELAHIKLGLGEPTAAAGLATAAVELARQTGQLLFLGTALAVRGLVLTEQGGTVAAAECWQEAIGVLRECEASAEVRWVTELLAG</sequence>
<dbReference type="Gene3D" id="1.25.40.10">
    <property type="entry name" value="Tetratricopeptide repeat domain"/>
    <property type="match status" value="3"/>
</dbReference>
<evidence type="ECO:0000256" key="4">
    <source>
        <dbReference type="ARBA" id="ARBA00023163"/>
    </source>
</evidence>
<evidence type="ECO:0000256" key="6">
    <source>
        <dbReference type="PROSITE-ProRule" id="PRU01091"/>
    </source>
</evidence>
<dbReference type="RefSeq" id="WP_185009415.1">
    <property type="nucleotide sequence ID" value="NZ_BAAAUI010000007.1"/>
</dbReference>
<dbReference type="SUPFAM" id="SSF46894">
    <property type="entry name" value="C-terminal effector domain of the bipartite response regulators"/>
    <property type="match status" value="1"/>
</dbReference>
<dbReference type="GO" id="GO:0003677">
    <property type="term" value="F:DNA binding"/>
    <property type="evidence" value="ECO:0007669"/>
    <property type="project" value="UniProtKB-UniRule"/>
</dbReference>
<keyword evidence="5" id="KW-0802">TPR repeat</keyword>
<dbReference type="PROSITE" id="PS50005">
    <property type="entry name" value="TPR"/>
    <property type="match status" value="1"/>
</dbReference>
<comment type="similarity">
    <text evidence="1">Belongs to the AfsR/DnrI/RedD regulatory family.</text>
</comment>
<evidence type="ECO:0000256" key="5">
    <source>
        <dbReference type="PROSITE-ProRule" id="PRU00339"/>
    </source>
</evidence>
<dbReference type="PANTHER" id="PTHR35807">
    <property type="entry name" value="TRANSCRIPTIONAL REGULATOR REDD-RELATED"/>
    <property type="match status" value="1"/>
</dbReference>
<proteinExistence type="inferred from homology"/>
<keyword evidence="9" id="KW-1185">Reference proteome</keyword>
<evidence type="ECO:0000256" key="2">
    <source>
        <dbReference type="ARBA" id="ARBA00023015"/>
    </source>
</evidence>
<dbReference type="SMART" id="SM00028">
    <property type="entry name" value="TPR"/>
    <property type="match status" value="8"/>
</dbReference>
<evidence type="ECO:0000313" key="8">
    <source>
        <dbReference type="EMBL" id="MBB4682258.1"/>
    </source>
</evidence>
<dbReference type="AlphaFoldDB" id="A0A7W7CJA7"/>
<dbReference type="Pfam" id="PF03704">
    <property type="entry name" value="BTAD"/>
    <property type="match status" value="1"/>
</dbReference>
<organism evidence="8 9">
    <name type="scientific">Crossiella cryophila</name>
    <dbReference type="NCBI Taxonomy" id="43355"/>
    <lineage>
        <taxon>Bacteria</taxon>
        <taxon>Bacillati</taxon>
        <taxon>Actinomycetota</taxon>
        <taxon>Actinomycetes</taxon>
        <taxon>Pseudonocardiales</taxon>
        <taxon>Pseudonocardiaceae</taxon>
        <taxon>Crossiella</taxon>
    </lineage>
</organism>
<dbReference type="SUPFAM" id="SSF48452">
    <property type="entry name" value="TPR-like"/>
    <property type="match status" value="3"/>
</dbReference>
<dbReference type="GO" id="GO:0006355">
    <property type="term" value="P:regulation of DNA-templated transcription"/>
    <property type="evidence" value="ECO:0007669"/>
    <property type="project" value="InterPro"/>
</dbReference>
<dbReference type="InterPro" id="IPR016032">
    <property type="entry name" value="Sig_transdc_resp-reg_C-effctor"/>
</dbReference>
<keyword evidence="3 6" id="KW-0238">DNA-binding</keyword>
<dbReference type="Gene3D" id="3.40.50.300">
    <property type="entry name" value="P-loop containing nucleotide triphosphate hydrolases"/>
    <property type="match status" value="1"/>
</dbReference>
<keyword evidence="4" id="KW-0804">Transcription</keyword>
<dbReference type="InterPro" id="IPR001867">
    <property type="entry name" value="OmpR/PhoB-type_DNA-bd"/>
</dbReference>
<reference evidence="8 9" key="1">
    <citation type="submission" date="2020-08" db="EMBL/GenBank/DDBJ databases">
        <title>Sequencing the genomes of 1000 actinobacteria strains.</title>
        <authorList>
            <person name="Klenk H.-P."/>
        </authorList>
    </citation>
    <scope>NUCLEOTIDE SEQUENCE [LARGE SCALE GENOMIC DNA]</scope>
    <source>
        <strain evidence="8 9">DSM 44230</strain>
    </source>
</reference>
<dbReference type="Proteomes" id="UP000533598">
    <property type="component" value="Unassembled WGS sequence"/>
</dbReference>
<name>A0A7W7CJA7_9PSEU</name>
<evidence type="ECO:0000259" key="7">
    <source>
        <dbReference type="PROSITE" id="PS51755"/>
    </source>
</evidence>
<dbReference type="InterPro" id="IPR011990">
    <property type="entry name" value="TPR-like_helical_dom_sf"/>
</dbReference>
<feature type="domain" description="OmpR/PhoB-type" evidence="7">
    <location>
        <begin position="1"/>
        <end position="92"/>
    </location>
</feature>
<feature type="repeat" description="TPR" evidence="5">
    <location>
        <begin position="754"/>
        <end position="787"/>
    </location>
</feature>
<dbReference type="InterPro" id="IPR051677">
    <property type="entry name" value="AfsR-DnrI-RedD_regulator"/>
</dbReference>
<keyword evidence="2" id="KW-0805">Transcription regulation</keyword>
<dbReference type="PROSITE" id="PS51755">
    <property type="entry name" value="OMPR_PHOB"/>
    <property type="match status" value="1"/>
</dbReference>
<dbReference type="SMART" id="SM00862">
    <property type="entry name" value="Trans_reg_C"/>
    <property type="match status" value="1"/>
</dbReference>